<protein>
    <submittedName>
        <fullName evidence="3">Lipoprotein</fullName>
    </submittedName>
</protein>
<sequence length="59" mass="6346">MNRIDLVAMAVEQRQTGCPGYESVSGLQVADGPLTTGTGTIHCDVSTPFHRPFVPAFIR</sequence>
<evidence type="ECO:0000313" key="1">
    <source>
        <dbReference type="EMBL" id="VDM02279.1"/>
    </source>
</evidence>
<dbReference type="OrthoDB" id="6250772at2759"/>
<dbReference type="AlphaFoldDB" id="A0A183THE5"/>
<gene>
    <name evidence="1" type="ORF">SSLN_LOCUS15893</name>
</gene>
<evidence type="ECO:0000313" key="2">
    <source>
        <dbReference type="Proteomes" id="UP000275846"/>
    </source>
</evidence>
<dbReference type="WBParaSite" id="SSLN_0001649601-mRNA-1">
    <property type="protein sequence ID" value="SSLN_0001649601-mRNA-1"/>
    <property type="gene ID" value="SSLN_0001649601"/>
</dbReference>
<organism evidence="3">
    <name type="scientific">Schistocephalus solidus</name>
    <name type="common">Tapeworm</name>
    <dbReference type="NCBI Taxonomy" id="70667"/>
    <lineage>
        <taxon>Eukaryota</taxon>
        <taxon>Metazoa</taxon>
        <taxon>Spiralia</taxon>
        <taxon>Lophotrochozoa</taxon>
        <taxon>Platyhelminthes</taxon>
        <taxon>Cestoda</taxon>
        <taxon>Eucestoda</taxon>
        <taxon>Diphyllobothriidea</taxon>
        <taxon>Diphyllobothriidae</taxon>
        <taxon>Schistocephalus</taxon>
    </lineage>
</organism>
<accession>A0A183THE5</accession>
<name>A0A183THE5_SCHSO</name>
<keyword evidence="2" id="KW-1185">Reference proteome</keyword>
<evidence type="ECO:0000313" key="3">
    <source>
        <dbReference type="WBParaSite" id="SSLN_0001649601-mRNA-1"/>
    </source>
</evidence>
<proteinExistence type="predicted"/>
<reference evidence="3" key="1">
    <citation type="submission" date="2016-06" db="UniProtKB">
        <authorList>
            <consortium name="WormBaseParasite"/>
        </authorList>
    </citation>
    <scope>IDENTIFICATION</scope>
</reference>
<dbReference type="Proteomes" id="UP000275846">
    <property type="component" value="Unassembled WGS sequence"/>
</dbReference>
<dbReference type="EMBL" id="UYSU01040418">
    <property type="protein sequence ID" value="VDM02279.1"/>
    <property type="molecule type" value="Genomic_DNA"/>
</dbReference>
<reference evidence="1 2" key="2">
    <citation type="submission" date="2018-11" db="EMBL/GenBank/DDBJ databases">
        <authorList>
            <consortium name="Pathogen Informatics"/>
        </authorList>
    </citation>
    <scope>NUCLEOTIDE SEQUENCE [LARGE SCALE GENOMIC DNA]</scope>
    <source>
        <strain evidence="1 2">NST_G2</strain>
    </source>
</reference>